<dbReference type="GO" id="GO:0005737">
    <property type="term" value="C:cytoplasm"/>
    <property type="evidence" value="ECO:0007669"/>
    <property type="project" value="TreeGrafter"/>
</dbReference>
<dbReference type="EC" id="2.3.2.27" evidence="2"/>
<dbReference type="AlphaFoldDB" id="A0A4S4DV38"/>
<evidence type="ECO:0000256" key="1">
    <source>
        <dbReference type="ARBA" id="ARBA00000900"/>
    </source>
</evidence>
<dbReference type="CDD" id="cd16667">
    <property type="entry name" value="RING-H2_RNF126-like"/>
    <property type="match status" value="1"/>
</dbReference>
<proteinExistence type="predicted"/>
<dbReference type="Pfam" id="PF14369">
    <property type="entry name" value="Zn_ribbon_19"/>
    <property type="match status" value="1"/>
</dbReference>
<evidence type="ECO:0000256" key="3">
    <source>
        <dbReference type="ARBA" id="ARBA00022679"/>
    </source>
</evidence>
<evidence type="ECO:0000256" key="9">
    <source>
        <dbReference type="SAM" id="MobiDB-lite"/>
    </source>
</evidence>
<dbReference type="PROSITE" id="PS50089">
    <property type="entry name" value="ZF_RING_2"/>
    <property type="match status" value="1"/>
</dbReference>
<dbReference type="FunFam" id="3.30.40.10:FF:000022">
    <property type="entry name" value="E3 ubiquitin-protein ligase RING1-like"/>
    <property type="match status" value="1"/>
</dbReference>
<dbReference type="InterPro" id="IPR039525">
    <property type="entry name" value="RNF126-like_zinc-ribbon"/>
</dbReference>
<dbReference type="GO" id="GO:0016567">
    <property type="term" value="P:protein ubiquitination"/>
    <property type="evidence" value="ECO:0007669"/>
    <property type="project" value="TreeGrafter"/>
</dbReference>
<evidence type="ECO:0000256" key="8">
    <source>
        <dbReference type="PROSITE-ProRule" id="PRU00175"/>
    </source>
</evidence>
<keyword evidence="6" id="KW-0833">Ubl conjugation pathway</keyword>
<evidence type="ECO:0000259" key="10">
    <source>
        <dbReference type="PROSITE" id="PS50089"/>
    </source>
</evidence>
<keyword evidence="12" id="KW-1185">Reference proteome</keyword>
<feature type="compositionally biased region" description="Pro residues" evidence="9">
    <location>
        <begin position="1"/>
        <end position="10"/>
    </location>
</feature>
<reference evidence="11 12" key="1">
    <citation type="journal article" date="2018" name="Proc. Natl. Acad. Sci. U.S.A.">
        <title>Draft genome sequence of Camellia sinensis var. sinensis provides insights into the evolution of the tea genome and tea quality.</title>
        <authorList>
            <person name="Wei C."/>
            <person name="Yang H."/>
            <person name="Wang S."/>
            <person name="Zhao J."/>
            <person name="Liu C."/>
            <person name="Gao L."/>
            <person name="Xia E."/>
            <person name="Lu Y."/>
            <person name="Tai Y."/>
            <person name="She G."/>
            <person name="Sun J."/>
            <person name="Cao H."/>
            <person name="Tong W."/>
            <person name="Gao Q."/>
            <person name="Li Y."/>
            <person name="Deng W."/>
            <person name="Jiang X."/>
            <person name="Wang W."/>
            <person name="Chen Q."/>
            <person name="Zhang S."/>
            <person name="Li H."/>
            <person name="Wu J."/>
            <person name="Wang P."/>
            <person name="Li P."/>
            <person name="Shi C."/>
            <person name="Zheng F."/>
            <person name="Jian J."/>
            <person name="Huang B."/>
            <person name="Shan D."/>
            <person name="Shi M."/>
            <person name="Fang C."/>
            <person name="Yue Y."/>
            <person name="Li F."/>
            <person name="Li D."/>
            <person name="Wei S."/>
            <person name="Han B."/>
            <person name="Jiang C."/>
            <person name="Yin Y."/>
            <person name="Xia T."/>
            <person name="Zhang Z."/>
            <person name="Bennetzen J.L."/>
            <person name="Zhao S."/>
            <person name="Wan X."/>
        </authorList>
    </citation>
    <scope>NUCLEOTIDE SEQUENCE [LARGE SCALE GENOMIC DNA]</scope>
    <source>
        <strain evidence="12">cv. Shuchazao</strain>
        <tissue evidence="11">Leaf</tissue>
    </source>
</reference>
<keyword evidence="5 8" id="KW-0863">Zinc-finger</keyword>
<dbReference type="InterPro" id="IPR001841">
    <property type="entry name" value="Znf_RING"/>
</dbReference>
<dbReference type="SMART" id="SM00184">
    <property type="entry name" value="RING"/>
    <property type="match status" value="1"/>
</dbReference>
<evidence type="ECO:0000256" key="2">
    <source>
        <dbReference type="ARBA" id="ARBA00012483"/>
    </source>
</evidence>
<evidence type="ECO:0000256" key="7">
    <source>
        <dbReference type="ARBA" id="ARBA00022833"/>
    </source>
</evidence>
<evidence type="ECO:0000313" key="11">
    <source>
        <dbReference type="EMBL" id="THG07172.1"/>
    </source>
</evidence>
<keyword evidence="4" id="KW-0479">Metal-binding</keyword>
<dbReference type="SUPFAM" id="SSF57850">
    <property type="entry name" value="RING/U-box"/>
    <property type="match status" value="1"/>
</dbReference>
<name>A0A4S4DV38_CAMSN</name>
<dbReference type="Gene3D" id="3.30.40.10">
    <property type="entry name" value="Zinc/RING finger domain, C3HC4 (zinc finger)"/>
    <property type="match status" value="1"/>
</dbReference>
<feature type="region of interest" description="Disordered" evidence="9">
    <location>
        <begin position="1"/>
        <end position="22"/>
    </location>
</feature>
<protein>
    <recommendedName>
        <fullName evidence="2">RING-type E3 ubiquitin transferase</fullName>
        <ecNumber evidence="2">2.3.2.27</ecNumber>
    </recommendedName>
</protein>
<dbReference type="Pfam" id="PF13639">
    <property type="entry name" value="zf-RING_2"/>
    <property type="match status" value="1"/>
</dbReference>
<dbReference type="PANTHER" id="PTHR15710:SF18">
    <property type="entry name" value="RING-TYPE E3 UBIQUITIN TRANSFERASE"/>
    <property type="match status" value="1"/>
</dbReference>
<dbReference type="PANTHER" id="PTHR15710">
    <property type="entry name" value="E3 UBIQUITIN-PROTEIN LIGASE PRAJA"/>
    <property type="match status" value="1"/>
</dbReference>
<comment type="caution">
    <text evidence="11">The sequence shown here is derived from an EMBL/GenBank/DDBJ whole genome shotgun (WGS) entry which is preliminary data.</text>
</comment>
<dbReference type="EMBL" id="SDRB02010206">
    <property type="protein sequence ID" value="THG07172.1"/>
    <property type="molecule type" value="Genomic_DNA"/>
</dbReference>
<keyword evidence="7" id="KW-0862">Zinc</keyword>
<evidence type="ECO:0000256" key="6">
    <source>
        <dbReference type="ARBA" id="ARBA00022786"/>
    </source>
</evidence>
<keyword evidence="3" id="KW-0808">Transferase</keyword>
<evidence type="ECO:0000256" key="5">
    <source>
        <dbReference type="ARBA" id="ARBA00022771"/>
    </source>
</evidence>
<dbReference type="GO" id="GO:0008270">
    <property type="term" value="F:zinc ion binding"/>
    <property type="evidence" value="ECO:0007669"/>
    <property type="project" value="UniProtKB-KW"/>
</dbReference>
<evidence type="ECO:0000256" key="4">
    <source>
        <dbReference type="ARBA" id="ARBA00022723"/>
    </source>
</evidence>
<sequence>MSSTPPPPPTTNNSIGIGIGNSNSNRNRNSPLYWCYQCHRTVRIPSENPSDLVCTHCSGQFLYEIDVARPTLVFDFTQFDPSPEARILEALTLMIDPLIAHQNQNQFPDIGLQPPWRRRHGFGSRGWHWPWRRNRVVDESDDWDPESGILARPRSWIILRPVGPPPVRQNSQLEGFVPPGANPQDYYIGPGLRELIDELTQNDRQGPPPAPDSEINALPTVKITKDHLVDDSNCPICKEEFKVGGEAKELPCKHVYHSDCIVPWLRLHNSCPVCRHELPVPFENRVEDELQVPFENGVEDDETDEDSFDEAISRYRPHRRNRRCLRLRQLASSLWPFRSRYRRPLDPQGDRTLLTTHAIES</sequence>
<dbReference type="Proteomes" id="UP000306102">
    <property type="component" value="Unassembled WGS sequence"/>
</dbReference>
<feature type="domain" description="RING-type" evidence="10">
    <location>
        <begin position="234"/>
        <end position="275"/>
    </location>
</feature>
<organism evidence="11 12">
    <name type="scientific">Camellia sinensis var. sinensis</name>
    <name type="common">China tea</name>
    <dbReference type="NCBI Taxonomy" id="542762"/>
    <lineage>
        <taxon>Eukaryota</taxon>
        <taxon>Viridiplantae</taxon>
        <taxon>Streptophyta</taxon>
        <taxon>Embryophyta</taxon>
        <taxon>Tracheophyta</taxon>
        <taxon>Spermatophyta</taxon>
        <taxon>Magnoliopsida</taxon>
        <taxon>eudicotyledons</taxon>
        <taxon>Gunneridae</taxon>
        <taxon>Pentapetalae</taxon>
        <taxon>asterids</taxon>
        <taxon>Ericales</taxon>
        <taxon>Theaceae</taxon>
        <taxon>Camellia</taxon>
    </lineage>
</organism>
<accession>A0A4S4DV38</accession>
<dbReference type="GO" id="GO:0061630">
    <property type="term" value="F:ubiquitin protein ligase activity"/>
    <property type="evidence" value="ECO:0007669"/>
    <property type="project" value="UniProtKB-EC"/>
</dbReference>
<evidence type="ECO:0000313" key="12">
    <source>
        <dbReference type="Proteomes" id="UP000306102"/>
    </source>
</evidence>
<feature type="compositionally biased region" description="Low complexity" evidence="9">
    <location>
        <begin position="11"/>
        <end position="22"/>
    </location>
</feature>
<dbReference type="InterPro" id="IPR013083">
    <property type="entry name" value="Znf_RING/FYVE/PHD"/>
</dbReference>
<comment type="catalytic activity">
    <reaction evidence="1">
        <text>S-ubiquitinyl-[E2 ubiquitin-conjugating enzyme]-L-cysteine + [acceptor protein]-L-lysine = [E2 ubiquitin-conjugating enzyme]-L-cysteine + N(6)-ubiquitinyl-[acceptor protein]-L-lysine.</text>
        <dbReference type="EC" id="2.3.2.27"/>
    </reaction>
</comment>
<gene>
    <name evidence="11" type="ORF">TEA_003694</name>
</gene>